<dbReference type="Proteomes" id="UP001150538">
    <property type="component" value="Unassembled WGS sequence"/>
</dbReference>
<name>A0A9W7ZNE0_9FUNG</name>
<evidence type="ECO:0000313" key="3">
    <source>
        <dbReference type="Proteomes" id="UP001150538"/>
    </source>
</evidence>
<comment type="caution">
    <text evidence="2">The sequence shown here is derived from an EMBL/GenBank/DDBJ whole genome shotgun (WGS) entry which is preliminary data.</text>
</comment>
<organism evidence="2 3">
    <name type="scientific">Mycoemilia scoparia</name>
    <dbReference type="NCBI Taxonomy" id="417184"/>
    <lineage>
        <taxon>Eukaryota</taxon>
        <taxon>Fungi</taxon>
        <taxon>Fungi incertae sedis</taxon>
        <taxon>Zoopagomycota</taxon>
        <taxon>Kickxellomycotina</taxon>
        <taxon>Kickxellomycetes</taxon>
        <taxon>Kickxellales</taxon>
        <taxon>Kickxellaceae</taxon>
        <taxon>Mycoemilia</taxon>
    </lineage>
</organism>
<proteinExistence type="predicted"/>
<feature type="region of interest" description="Disordered" evidence="1">
    <location>
        <begin position="1"/>
        <end position="40"/>
    </location>
</feature>
<dbReference type="AlphaFoldDB" id="A0A9W7ZNE0"/>
<gene>
    <name evidence="2" type="ORF">H4219_005332</name>
</gene>
<feature type="compositionally biased region" description="Polar residues" evidence="1">
    <location>
        <begin position="18"/>
        <end position="40"/>
    </location>
</feature>
<evidence type="ECO:0000256" key="1">
    <source>
        <dbReference type="SAM" id="MobiDB-lite"/>
    </source>
</evidence>
<accession>A0A9W7ZNE0</accession>
<protein>
    <submittedName>
        <fullName evidence="2">Uncharacterized protein</fullName>
    </submittedName>
</protein>
<keyword evidence="3" id="KW-1185">Reference proteome</keyword>
<reference evidence="2" key="1">
    <citation type="submission" date="2022-07" db="EMBL/GenBank/DDBJ databases">
        <title>Phylogenomic reconstructions and comparative analyses of Kickxellomycotina fungi.</title>
        <authorList>
            <person name="Reynolds N.K."/>
            <person name="Stajich J.E."/>
            <person name="Barry K."/>
            <person name="Grigoriev I.V."/>
            <person name="Crous P."/>
            <person name="Smith M.E."/>
        </authorList>
    </citation>
    <scope>NUCLEOTIDE SEQUENCE</scope>
    <source>
        <strain evidence="2">NBRC 100468</strain>
    </source>
</reference>
<sequence length="391" mass="44981">MSSHCDKGIPSVLEKSNPKNNSEISYFDSQGQTNSNNSSKAMETYRQEIIRELTCVFQEPIFHDLYDQYLCQGNLNYSLDSHLSTPCASCHGNQKEPISAFVDTNVRNDVYQKLPKPQQSLSELENLAIYKNFTFKEIRDVLSQFKFTKKIDPMPASFFGTALMNLTPLELFDIAFARLPEVGYTIRNFGLPGDIAGTDCFFKLLYDAKTFYSKGIMPSIKLPPKFHSGYYYMYKKRRAINLASYYKHYVVSNTTLHFRDHSQSEITKDDNYDDRDGIRVKCAEHWYGRLQYFGAAYDRMCASLAAKTGHSNKEIISGTLKSVFIVNLILIEVAKKCCFLLSGQNMDGIHEIKWLNMYWKQFDDPNLNEFAQWYLPNSSNKFSIGGFIDDI</sequence>
<dbReference type="EMBL" id="JANBPU010000284">
    <property type="protein sequence ID" value="KAJ1913130.1"/>
    <property type="molecule type" value="Genomic_DNA"/>
</dbReference>
<evidence type="ECO:0000313" key="2">
    <source>
        <dbReference type="EMBL" id="KAJ1913130.1"/>
    </source>
</evidence>